<dbReference type="SUPFAM" id="SSF54236">
    <property type="entry name" value="Ubiquitin-like"/>
    <property type="match status" value="1"/>
</dbReference>
<dbReference type="EMBL" id="HBHK01007638">
    <property type="protein sequence ID" value="CAD9674407.1"/>
    <property type="molecule type" value="Transcribed_RNA"/>
</dbReference>
<dbReference type="Gene3D" id="3.10.20.90">
    <property type="entry name" value="Phosphatidylinositol 3-kinase Catalytic Subunit, Chain A, domain 1"/>
    <property type="match status" value="1"/>
</dbReference>
<dbReference type="Pfam" id="PF00240">
    <property type="entry name" value="ubiquitin"/>
    <property type="match status" value="1"/>
</dbReference>
<feature type="transmembrane region" description="Helical" evidence="2">
    <location>
        <begin position="313"/>
        <end position="336"/>
    </location>
</feature>
<dbReference type="PROSITE" id="PS50053">
    <property type="entry name" value="UBIQUITIN_2"/>
    <property type="match status" value="1"/>
</dbReference>
<evidence type="ECO:0000313" key="4">
    <source>
        <dbReference type="EMBL" id="CAD9674407.1"/>
    </source>
</evidence>
<evidence type="ECO:0000256" key="2">
    <source>
        <dbReference type="SAM" id="Phobius"/>
    </source>
</evidence>
<evidence type="ECO:0000259" key="3">
    <source>
        <dbReference type="PROSITE" id="PS50053"/>
    </source>
</evidence>
<feature type="transmembrane region" description="Helical" evidence="2">
    <location>
        <begin position="267"/>
        <end position="286"/>
    </location>
</feature>
<reference evidence="4" key="1">
    <citation type="submission" date="2021-01" db="EMBL/GenBank/DDBJ databases">
        <authorList>
            <person name="Corre E."/>
            <person name="Pelletier E."/>
            <person name="Niang G."/>
            <person name="Scheremetjew M."/>
            <person name="Finn R."/>
            <person name="Kale V."/>
            <person name="Holt S."/>
            <person name="Cochrane G."/>
            <person name="Meng A."/>
            <person name="Brown T."/>
            <person name="Cohen L."/>
        </authorList>
    </citation>
    <scope>NUCLEOTIDE SEQUENCE</scope>
    <source>
        <strain evidence="4">NY070348D</strain>
    </source>
</reference>
<dbReference type="GO" id="GO:0071818">
    <property type="term" value="C:BAT3 complex"/>
    <property type="evidence" value="ECO:0007669"/>
    <property type="project" value="TreeGrafter"/>
</dbReference>
<dbReference type="PANTHER" id="PTHR15204:SF0">
    <property type="entry name" value="LARGE PROLINE-RICH PROTEIN BAG6"/>
    <property type="match status" value="1"/>
</dbReference>
<protein>
    <recommendedName>
        <fullName evidence="3">Ubiquitin-like domain-containing protein</fullName>
    </recommendedName>
</protein>
<feature type="transmembrane region" description="Helical" evidence="2">
    <location>
        <begin position="185"/>
        <end position="206"/>
    </location>
</feature>
<gene>
    <name evidence="4" type="ORF">QSP1433_LOCUS4683</name>
</gene>
<keyword evidence="2" id="KW-0812">Transmembrane</keyword>
<dbReference type="GO" id="GO:0031593">
    <property type="term" value="F:polyubiquitin modification-dependent protein binding"/>
    <property type="evidence" value="ECO:0007669"/>
    <property type="project" value="TreeGrafter"/>
</dbReference>
<keyword evidence="2" id="KW-1133">Transmembrane helix</keyword>
<dbReference type="AlphaFoldDB" id="A0A7S2W921"/>
<feature type="compositionally biased region" description="Basic and acidic residues" evidence="1">
    <location>
        <begin position="1"/>
        <end position="12"/>
    </location>
</feature>
<dbReference type="PANTHER" id="PTHR15204">
    <property type="entry name" value="LARGE PROLINE-RICH PROTEIN BAG6"/>
    <property type="match status" value="1"/>
</dbReference>
<keyword evidence="2" id="KW-0472">Membrane</keyword>
<evidence type="ECO:0000256" key="1">
    <source>
        <dbReference type="SAM" id="MobiDB-lite"/>
    </source>
</evidence>
<sequence length="365" mass="40971">MSGEYEKVNEGDVREEEEVVLHEGEQPIVTVDAVDDEKVDEPEAADAITVKVKSSDEKNHNVRISASSTVTDLKTILAGLTQIPVQRQRLICLGKLLVNEKTLKESGVKDGNFIHLVAKPVDAGETPTAIPVASDLNSIQLPTHIQEMLGRSQVQVVTDAVPSAGPHFSYEDEYELNIWRYRVRVLSMLMWFYYFMNLMASISIWMHPNDKNYHRAGQFRQVKSDVALSLVDTLENLFGFMVAVAGLKTAVSDSVPLAKRFVKELSILTFVHFLNLFMWMVALSNGEIVQVPTRMTHHQQQSPSQAQESLRSIIGAMLIVHPIIWVVILSIGYRYFKMLEYRDQIVNPPEAVPAPEVQGTTESIV</sequence>
<accession>A0A7S2W921</accession>
<dbReference type="InterPro" id="IPR000626">
    <property type="entry name" value="Ubiquitin-like_dom"/>
</dbReference>
<dbReference type="SMART" id="SM00213">
    <property type="entry name" value="UBQ"/>
    <property type="match status" value="1"/>
</dbReference>
<dbReference type="GO" id="GO:0036503">
    <property type="term" value="P:ERAD pathway"/>
    <property type="evidence" value="ECO:0007669"/>
    <property type="project" value="TreeGrafter"/>
</dbReference>
<dbReference type="InterPro" id="IPR029071">
    <property type="entry name" value="Ubiquitin-like_domsf"/>
</dbReference>
<proteinExistence type="predicted"/>
<organism evidence="4">
    <name type="scientific">Mucochytrium quahogii</name>
    <dbReference type="NCBI Taxonomy" id="96639"/>
    <lineage>
        <taxon>Eukaryota</taxon>
        <taxon>Sar</taxon>
        <taxon>Stramenopiles</taxon>
        <taxon>Bigyra</taxon>
        <taxon>Labyrinthulomycetes</taxon>
        <taxon>Thraustochytrida</taxon>
        <taxon>Thraustochytriidae</taxon>
        <taxon>Mucochytrium</taxon>
    </lineage>
</organism>
<dbReference type="GO" id="GO:0051787">
    <property type="term" value="F:misfolded protein binding"/>
    <property type="evidence" value="ECO:0007669"/>
    <property type="project" value="TreeGrafter"/>
</dbReference>
<feature type="region of interest" description="Disordered" evidence="1">
    <location>
        <begin position="1"/>
        <end position="24"/>
    </location>
</feature>
<feature type="domain" description="Ubiquitin-like" evidence="3">
    <location>
        <begin position="48"/>
        <end position="123"/>
    </location>
</feature>
<name>A0A7S2W921_9STRA</name>